<dbReference type="RefSeq" id="WP_136005349.1">
    <property type="nucleotide sequence ID" value="NZ_SRYR01000001.1"/>
</dbReference>
<evidence type="ECO:0008006" key="3">
    <source>
        <dbReference type="Google" id="ProtNLM"/>
    </source>
</evidence>
<keyword evidence="2" id="KW-1185">Reference proteome</keyword>
<sequence>MYYEQARNFIYRNARPLDIARWKYLFENGSKEEVLIALSAYQNEDGGFGNALEPDYWNPNSSPVQTWVATEIIKEINFNDKNHPIIQGILNYLSSGKGFDGHTWLNTVTTNNDYPHAPWWHFETSQEISYNPTACFIGFILKFADENSKIFELACVLAKEAYSYFKINFPMESMHTVSCFVELYEYIKESSINELLDIEEFNTLLHKQIKHVITYDTSRWAVDYVCKPSLFIGTKTSDFYMQNKEICDYECEFILNTQESDGTWRITWSWTDYPEQWNSSKNWWKSDLIIKNMRYIKAIRS</sequence>
<dbReference type="OrthoDB" id="3286086at2"/>
<protein>
    <recommendedName>
        <fullName evidence="3">Prenyltransferase</fullName>
    </recommendedName>
</protein>
<gene>
    <name evidence="1" type="ORF">E5347_05535</name>
</gene>
<dbReference type="Proteomes" id="UP000306888">
    <property type="component" value="Unassembled WGS sequence"/>
</dbReference>
<accession>A0A4S2DTA9</accession>
<evidence type="ECO:0000313" key="1">
    <source>
        <dbReference type="EMBL" id="TGY44271.1"/>
    </source>
</evidence>
<comment type="caution">
    <text evidence="1">The sequence shown here is derived from an EMBL/GenBank/DDBJ whole genome shotgun (WGS) entry which is preliminary data.</text>
</comment>
<dbReference type="SUPFAM" id="SSF48239">
    <property type="entry name" value="Terpenoid cyclases/Protein prenyltransferases"/>
    <property type="match status" value="1"/>
</dbReference>
<dbReference type="InterPro" id="IPR008930">
    <property type="entry name" value="Terpenoid_cyclase/PrenylTrfase"/>
</dbReference>
<evidence type="ECO:0000313" key="2">
    <source>
        <dbReference type="Proteomes" id="UP000306888"/>
    </source>
</evidence>
<name>A0A4S2DTA9_9CLOT</name>
<reference evidence="1 2" key="1">
    <citation type="submission" date="2019-04" db="EMBL/GenBank/DDBJ databases">
        <title>Microbes associate with the intestines of laboratory mice.</title>
        <authorList>
            <person name="Navarre W."/>
            <person name="Wong E."/>
            <person name="Huang K."/>
            <person name="Tropini C."/>
            <person name="Ng K."/>
            <person name="Yu B."/>
        </authorList>
    </citation>
    <scope>NUCLEOTIDE SEQUENCE [LARGE SCALE GENOMIC DNA]</scope>
    <source>
        <strain evidence="1 2">NM50_B9-20</strain>
    </source>
</reference>
<organism evidence="1 2">
    <name type="scientific">Clostridium sartagoforme</name>
    <dbReference type="NCBI Taxonomy" id="84031"/>
    <lineage>
        <taxon>Bacteria</taxon>
        <taxon>Bacillati</taxon>
        <taxon>Bacillota</taxon>
        <taxon>Clostridia</taxon>
        <taxon>Eubacteriales</taxon>
        <taxon>Clostridiaceae</taxon>
        <taxon>Clostridium</taxon>
    </lineage>
</organism>
<proteinExistence type="predicted"/>
<dbReference type="AlphaFoldDB" id="A0A4S2DTA9"/>
<dbReference type="EMBL" id="SRYR01000001">
    <property type="protein sequence ID" value="TGY44271.1"/>
    <property type="molecule type" value="Genomic_DNA"/>
</dbReference>